<feature type="compositionally biased region" description="Basic and acidic residues" evidence="1">
    <location>
        <begin position="219"/>
        <end position="228"/>
    </location>
</feature>
<proteinExistence type="predicted"/>
<feature type="compositionally biased region" description="Basic and acidic residues" evidence="1">
    <location>
        <begin position="272"/>
        <end position="286"/>
    </location>
</feature>
<gene>
    <name evidence="2" type="ORF">VTK73DRAFT_1998</name>
</gene>
<reference evidence="2 3" key="1">
    <citation type="journal article" date="2024" name="Commun. Biol.">
        <title>Comparative genomic analysis of thermophilic fungi reveals convergent evolutionary adaptations and gene losses.</title>
        <authorList>
            <person name="Steindorff A.S."/>
            <person name="Aguilar-Pontes M.V."/>
            <person name="Robinson A.J."/>
            <person name="Andreopoulos B."/>
            <person name="LaButti K."/>
            <person name="Kuo A."/>
            <person name="Mondo S."/>
            <person name="Riley R."/>
            <person name="Otillar R."/>
            <person name="Haridas S."/>
            <person name="Lipzen A."/>
            <person name="Grimwood J."/>
            <person name="Schmutz J."/>
            <person name="Clum A."/>
            <person name="Reid I.D."/>
            <person name="Moisan M.C."/>
            <person name="Butler G."/>
            <person name="Nguyen T.T.M."/>
            <person name="Dewar K."/>
            <person name="Conant G."/>
            <person name="Drula E."/>
            <person name="Henrissat B."/>
            <person name="Hansel C."/>
            <person name="Singer S."/>
            <person name="Hutchinson M.I."/>
            <person name="de Vries R.P."/>
            <person name="Natvig D.O."/>
            <person name="Powell A.J."/>
            <person name="Tsang A."/>
            <person name="Grigoriev I.V."/>
        </authorList>
    </citation>
    <scope>NUCLEOTIDE SEQUENCE [LARGE SCALE GENOMIC DNA]</scope>
    <source>
        <strain evidence="2 3">ATCC 24622</strain>
    </source>
</reference>
<comment type="caution">
    <text evidence="2">The sequence shown here is derived from an EMBL/GenBank/DDBJ whole genome shotgun (WGS) entry which is preliminary data.</text>
</comment>
<dbReference type="EMBL" id="JAZHXJ010001522">
    <property type="protein sequence ID" value="KAL1844703.1"/>
    <property type="molecule type" value="Genomic_DNA"/>
</dbReference>
<feature type="region of interest" description="Disordered" evidence="1">
    <location>
        <begin position="162"/>
        <end position="286"/>
    </location>
</feature>
<keyword evidence="3" id="KW-1185">Reference proteome</keyword>
<feature type="compositionally biased region" description="Low complexity" evidence="1">
    <location>
        <begin position="237"/>
        <end position="261"/>
    </location>
</feature>
<feature type="compositionally biased region" description="Basic and acidic residues" evidence="1">
    <location>
        <begin position="189"/>
        <end position="211"/>
    </location>
</feature>
<evidence type="ECO:0000256" key="1">
    <source>
        <dbReference type="SAM" id="MobiDB-lite"/>
    </source>
</evidence>
<feature type="compositionally biased region" description="Polar residues" evidence="1">
    <location>
        <begin position="171"/>
        <end position="184"/>
    </location>
</feature>
<protein>
    <submittedName>
        <fullName evidence="2">Uncharacterized protein</fullName>
    </submittedName>
</protein>
<evidence type="ECO:0000313" key="2">
    <source>
        <dbReference type="EMBL" id="KAL1844703.1"/>
    </source>
</evidence>
<accession>A0ABR3VSQ0</accession>
<feature type="region of interest" description="Disordered" evidence="1">
    <location>
        <begin position="71"/>
        <end position="131"/>
    </location>
</feature>
<sequence>MLSSLLFCLLRWRKSRRYASDASSSSSSADRAGAPAGARPWTILTRSLWGGRPQTTQSKIIDRMIQAAYDAESGEAHPPPTDEKTAGGFAPPFDPSAGNMQQHVVARRAPGSGGGAGLPDKPFLSRPAASSLSWPFGRRSVASTEPESVASTARLVLDLEGNSPTPPLAASNASLNSPGVSSKVRSWFRRGEESRRAELEERRQRHVEATHARLVGGGRDPRGLDRTLHSQVPRPPAAMSMAAATETTEQTETTESTWTTWGFGGGGQGSRPPKETKEKKWLHWLP</sequence>
<dbReference type="Proteomes" id="UP001586593">
    <property type="component" value="Unassembled WGS sequence"/>
</dbReference>
<organism evidence="2 3">
    <name type="scientific">Phialemonium thermophilum</name>
    <dbReference type="NCBI Taxonomy" id="223376"/>
    <lineage>
        <taxon>Eukaryota</taxon>
        <taxon>Fungi</taxon>
        <taxon>Dikarya</taxon>
        <taxon>Ascomycota</taxon>
        <taxon>Pezizomycotina</taxon>
        <taxon>Sordariomycetes</taxon>
        <taxon>Sordariomycetidae</taxon>
        <taxon>Cephalothecales</taxon>
        <taxon>Cephalothecaceae</taxon>
        <taxon>Phialemonium</taxon>
    </lineage>
</organism>
<evidence type="ECO:0000313" key="3">
    <source>
        <dbReference type="Proteomes" id="UP001586593"/>
    </source>
</evidence>
<name>A0ABR3VSQ0_9PEZI</name>